<dbReference type="InterPro" id="IPR036457">
    <property type="entry name" value="PPM-type-like_dom_sf"/>
</dbReference>
<dbReference type="SUPFAM" id="SSF81606">
    <property type="entry name" value="PP2C-like"/>
    <property type="match status" value="1"/>
</dbReference>
<proteinExistence type="predicted"/>
<protein>
    <submittedName>
        <fullName evidence="2">Serine/threonine-protein phosphatase</fullName>
    </submittedName>
</protein>
<dbReference type="InterPro" id="IPR001932">
    <property type="entry name" value="PPM-type_phosphatase-like_dom"/>
</dbReference>
<dbReference type="CDD" id="cd00143">
    <property type="entry name" value="PP2Cc"/>
    <property type="match status" value="1"/>
</dbReference>
<organism evidence="2 3">
    <name type="scientific">Tenebrionibacter intestinalis</name>
    <dbReference type="NCBI Taxonomy" id="2799638"/>
    <lineage>
        <taxon>Bacteria</taxon>
        <taxon>Pseudomonadati</taxon>
        <taxon>Pseudomonadota</taxon>
        <taxon>Gammaproteobacteria</taxon>
        <taxon>Enterobacterales</taxon>
        <taxon>Enterobacteriaceae</taxon>
        <taxon>Tenebrionibacter/Tenebrionicola group</taxon>
        <taxon>Tenebrionibacter</taxon>
    </lineage>
</organism>
<gene>
    <name evidence="2" type="ORF">JJB97_09035</name>
</gene>
<dbReference type="PROSITE" id="PS51746">
    <property type="entry name" value="PPM_2"/>
    <property type="match status" value="1"/>
</dbReference>
<evidence type="ECO:0000313" key="2">
    <source>
        <dbReference type="EMBL" id="MBK4715472.1"/>
    </source>
</evidence>
<evidence type="ECO:0000313" key="3">
    <source>
        <dbReference type="Proteomes" id="UP000659047"/>
    </source>
</evidence>
<evidence type="ECO:0000259" key="1">
    <source>
        <dbReference type="PROSITE" id="PS51746"/>
    </source>
</evidence>
<dbReference type="EMBL" id="JAEPBH010000020">
    <property type="protein sequence ID" value="MBK4715472.1"/>
    <property type="molecule type" value="Genomic_DNA"/>
</dbReference>
<keyword evidence="3" id="KW-1185">Reference proteome</keyword>
<comment type="caution">
    <text evidence="2">The sequence shown here is derived from an EMBL/GenBank/DDBJ whole genome shotgun (WGS) entry which is preliminary data.</text>
</comment>
<dbReference type="Gene3D" id="3.60.40.10">
    <property type="entry name" value="PPM-type phosphatase domain"/>
    <property type="match status" value="1"/>
</dbReference>
<dbReference type="SMART" id="SM00332">
    <property type="entry name" value="PP2Cc"/>
    <property type="match status" value="1"/>
</dbReference>
<name>A0A8K0XXK6_9ENTR</name>
<dbReference type="AlphaFoldDB" id="A0A8K0XXK6"/>
<accession>A0A8K0XXK6</accession>
<dbReference type="Pfam" id="PF13672">
    <property type="entry name" value="PP2C_2"/>
    <property type="match status" value="1"/>
</dbReference>
<dbReference type="Proteomes" id="UP000659047">
    <property type="component" value="Unassembled WGS sequence"/>
</dbReference>
<feature type="domain" description="PPM-type phosphatase" evidence="1">
    <location>
        <begin position="1"/>
        <end position="197"/>
    </location>
</feature>
<reference evidence="2" key="1">
    <citation type="submission" date="2021-01" db="EMBL/GenBank/DDBJ databases">
        <title>Intestinitalea alba gen. nov., sp. nov., a novel genus of the family Enterobacteriaceae, isolated from the gut of the plastic-eating mealworm Tenebrio molitor L.</title>
        <authorList>
            <person name="Yang Y."/>
        </authorList>
    </citation>
    <scope>NUCLEOTIDE SEQUENCE</scope>
    <source>
        <strain evidence="2">BIT-L3</strain>
    </source>
</reference>
<sequence length="197" mass="21380">MNITTASLSARACNQDHLSEIPGSRAACFVVCDGIAGAPGGEVAAKIACASIVSHFEAESHLNLRHVRQEVNKANQAIRAGQKASPVYARMGTTLVSLFIDRDDPLAYCAHAGDSRLYLFRRGWLRHVTTAHSLVQQMKNAGHDTDGINSNLLYFALGMSDNSREASYSYLKPVKDGEAFLLCTDGFWHGLSEAHCI</sequence>